<sequence length="388" mass="42316">MAPKAHRAGATGLPRTHSRSSSNGSSKAALNLQFTQKDPAPPKQPEKTKKLAHGPDVCVPDMPSFFSQQFCLIFYSTLFPQSYSRNTSPLPRVNSTARVASREHLQAHRYAPAPTQRQQVGKTRAGFTLTSPLADEDDEWVSSESGVVTPNSIGSGSGQTPVDQRKSLPTGPPVEEFIPRPDTPRAQPQSLSRVPTIRAPEAPAKSSVLVARAPQALQTRPPSTHSITSRSEAPLRPHPLIRGQSFGQGVPMTPKVVPLVPLTVTSEASPVSSPGPDQTEKLSTSPSSVRTTYTQSAPNRRTSVSSVRSVATLPSQPQIQSHILGRAHDRHRTLSSISPTLLHLSKHYPHWHIFPRHDHPLRSTPPTFPLPASPPVLRQFTRYYHLLI</sequence>
<feature type="compositionally biased region" description="Polar residues" evidence="1">
    <location>
        <begin position="266"/>
        <end position="299"/>
    </location>
</feature>
<reference evidence="2" key="1">
    <citation type="submission" date="2021-03" db="EMBL/GenBank/DDBJ databases">
        <title>Evolutionary innovations through gain and loss of genes in the ectomycorrhizal Boletales.</title>
        <authorList>
            <person name="Wu G."/>
            <person name="Miyauchi S."/>
            <person name="Morin E."/>
            <person name="Yang Z.-L."/>
            <person name="Xu J."/>
            <person name="Martin F.M."/>
        </authorList>
    </citation>
    <scope>NUCLEOTIDE SEQUENCE</scope>
    <source>
        <strain evidence="2">BR01</strain>
    </source>
</reference>
<feature type="region of interest" description="Disordered" evidence="1">
    <location>
        <begin position="266"/>
        <end position="319"/>
    </location>
</feature>
<evidence type="ECO:0000313" key="2">
    <source>
        <dbReference type="EMBL" id="KAG6375435.1"/>
    </source>
</evidence>
<dbReference type="Proteomes" id="UP000683000">
    <property type="component" value="Unassembled WGS sequence"/>
</dbReference>
<feature type="compositionally biased region" description="Polar residues" evidence="1">
    <location>
        <begin position="142"/>
        <end position="162"/>
    </location>
</feature>
<feature type="region of interest" description="Disordered" evidence="1">
    <location>
        <begin position="139"/>
        <end position="240"/>
    </location>
</feature>
<name>A0A8I2YP33_9AGAM</name>
<evidence type="ECO:0000313" key="3">
    <source>
        <dbReference type="Proteomes" id="UP000683000"/>
    </source>
</evidence>
<protein>
    <submittedName>
        <fullName evidence="2">Uncharacterized protein</fullName>
    </submittedName>
</protein>
<keyword evidence="3" id="KW-1185">Reference proteome</keyword>
<accession>A0A8I2YP33</accession>
<proteinExistence type="predicted"/>
<feature type="compositionally biased region" description="Polar residues" evidence="1">
    <location>
        <begin position="216"/>
        <end position="231"/>
    </location>
</feature>
<feature type="compositionally biased region" description="Low complexity" evidence="1">
    <location>
        <begin position="300"/>
        <end position="310"/>
    </location>
</feature>
<organism evidence="2 3">
    <name type="scientific">Boletus reticuloceps</name>
    <dbReference type="NCBI Taxonomy" id="495285"/>
    <lineage>
        <taxon>Eukaryota</taxon>
        <taxon>Fungi</taxon>
        <taxon>Dikarya</taxon>
        <taxon>Basidiomycota</taxon>
        <taxon>Agaricomycotina</taxon>
        <taxon>Agaricomycetes</taxon>
        <taxon>Agaricomycetidae</taxon>
        <taxon>Boletales</taxon>
        <taxon>Boletineae</taxon>
        <taxon>Boletaceae</taxon>
        <taxon>Boletoideae</taxon>
        <taxon>Boletus</taxon>
    </lineage>
</organism>
<feature type="region of interest" description="Disordered" evidence="1">
    <location>
        <begin position="1"/>
        <end position="52"/>
    </location>
</feature>
<dbReference type="EMBL" id="JAGFBS010000014">
    <property type="protein sequence ID" value="KAG6375435.1"/>
    <property type="molecule type" value="Genomic_DNA"/>
</dbReference>
<comment type="caution">
    <text evidence="2">The sequence shown here is derived from an EMBL/GenBank/DDBJ whole genome shotgun (WGS) entry which is preliminary data.</text>
</comment>
<evidence type="ECO:0000256" key="1">
    <source>
        <dbReference type="SAM" id="MobiDB-lite"/>
    </source>
</evidence>
<dbReference type="OrthoDB" id="3219024at2759"/>
<dbReference type="AlphaFoldDB" id="A0A8I2YP33"/>
<gene>
    <name evidence="2" type="ORF">JVT61DRAFT_2992</name>
</gene>